<evidence type="ECO:0000259" key="6">
    <source>
        <dbReference type="PROSITE" id="PS50949"/>
    </source>
</evidence>
<evidence type="ECO:0000256" key="1">
    <source>
        <dbReference type="ARBA" id="ARBA00005384"/>
    </source>
</evidence>
<dbReference type="EMBL" id="CP109071">
    <property type="protein sequence ID" value="WSA33330.1"/>
    <property type="molecule type" value="Genomic_DNA"/>
</dbReference>
<evidence type="ECO:0000256" key="2">
    <source>
        <dbReference type="ARBA" id="ARBA00022898"/>
    </source>
</evidence>
<evidence type="ECO:0000256" key="3">
    <source>
        <dbReference type="ARBA" id="ARBA00023015"/>
    </source>
</evidence>
<proteinExistence type="inferred from homology"/>
<keyword evidence="2" id="KW-0663">Pyridoxal phosphate</keyword>
<dbReference type="CDD" id="cd00609">
    <property type="entry name" value="AAT_like"/>
    <property type="match status" value="1"/>
</dbReference>
<reference evidence="7 9" key="1">
    <citation type="submission" date="2016-06" db="EMBL/GenBank/DDBJ databases">
        <authorList>
            <person name="Kjaerup R.B."/>
            <person name="Dalgaard T.S."/>
            <person name="Juul-Madsen H.R."/>
        </authorList>
    </citation>
    <scope>NUCLEOTIDE SEQUENCE [LARGE SCALE GENOMIC DNA]</scope>
    <source>
        <strain evidence="7 9">DSM 43363</strain>
    </source>
</reference>
<evidence type="ECO:0000313" key="7">
    <source>
        <dbReference type="EMBL" id="SCL48290.1"/>
    </source>
</evidence>
<keyword evidence="10" id="KW-1185">Reference proteome</keyword>
<dbReference type="CDD" id="cd07377">
    <property type="entry name" value="WHTH_GntR"/>
    <property type="match status" value="1"/>
</dbReference>
<protein>
    <submittedName>
        <fullName evidence="7">DNA-binding transcriptional regulator, MocR family, contains an aminotransferase domain</fullName>
    </submittedName>
    <submittedName>
        <fullName evidence="8">PLP-dependent aminotransferase family protein</fullName>
    </submittedName>
</protein>
<sequence>MTPPAPLDSEECLRLIQSQLTLRTTNALARAIIDMIASGELPAQSQLPTVRDLAAQLGMSRSAVAQAWKTLSLRYVIETRRRGGTFVLGPPQPPRARRFDSMVRTSSTMPIDLGNLRSDDLTPPDLAPALEYALGSRTLHNTFADPITPELAASVRPYWPSETNHFLATHGLVDALELALTSVARPGDRVIIESPSQARVLDILESIGATAVPVQYRPDGPDLDQLRVALISKPVAMIYQPNGSAPSGRTVDDNWIEAAAALLRDESFPIFELSLTPLMRSRQRSLANHLPSRVVHMQSYNFFFGADLRVAVVGGGPEYIEMMWMRLTYSSRWVSRILQLALAFQLTDARAKHHTSEFVIECRRRHAAFSQALASHGFDLEKTDGPHIWLPVPDEHSVCTRLSRHGIVVHPGSFFEAQPAQQQHVHVNGAALGHGMDTTARSIAEACQIPAKVGEISSVSIHR</sequence>
<gene>
    <name evidence="7" type="ORF">GA0070608_0353</name>
    <name evidence="8" type="ORF">OIE14_04510</name>
</gene>
<dbReference type="PANTHER" id="PTHR46577">
    <property type="entry name" value="HTH-TYPE TRANSCRIPTIONAL REGULATORY PROTEIN GABR"/>
    <property type="match status" value="1"/>
</dbReference>
<dbReference type="InterPro" id="IPR000524">
    <property type="entry name" value="Tscrpt_reg_HTH_GntR"/>
</dbReference>
<dbReference type="EMBL" id="FMIC01000002">
    <property type="protein sequence ID" value="SCL48290.1"/>
    <property type="molecule type" value="Genomic_DNA"/>
</dbReference>
<dbReference type="PANTHER" id="PTHR46577:SF1">
    <property type="entry name" value="HTH-TYPE TRANSCRIPTIONAL REGULATORY PROTEIN GABR"/>
    <property type="match status" value="1"/>
</dbReference>
<dbReference type="RefSeq" id="WP_326564335.1">
    <property type="nucleotide sequence ID" value="NZ_CP109071.1"/>
</dbReference>
<keyword evidence="7" id="KW-0032">Aminotransferase</keyword>
<dbReference type="SUPFAM" id="SSF53383">
    <property type="entry name" value="PLP-dependent transferases"/>
    <property type="match status" value="1"/>
</dbReference>
<dbReference type="InterPro" id="IPR036390">
    <property type="entry name" value="WH_DNA-bd_sf"/>
</dbReference>
<dbReference type="Gene3D" id="3.90.1150.10">
    <property type="entry name" value="Aspartate Aminotransferase, domain 1"/>
    <property type="match status" value="1"/>
</dbReference>
<evidence type="ECO:0000313" key="8">
    <source>
        <dbReference type="EMBL" id="WSA33330.1"/>
    </source>
</evidence>
<dbReference type="Pfam" id="PF00155">
    <property type="entry name" value="Aminotran_1_2"/>
    <property type="match status" value="1"/>
</dbReference>
<dbReference type="SUPFAM" id="SSF46785">
    <property type="entry name" value="Winged helix' DNA-binding domain"/>
    <property type="match status" value="1"/>
</dbReference>
<organism evidence="7 9">
    <name type="scientific">Micromonospora peucetia</name>
    <dbReference type="NCBI Taxonomy" id="47871"/>
    <lineage>
        <taxon>Bacteria</taxon>
        <taxon>Bacillati</taxon>
        <taxon>Actinomycetota</taxon>
        <taxon>Actinomycetes</taxon>
        <taxon>Micromonosporales</taxon>
        <taxon>Micromonosporaceae</taxon>
        <taxon>Micromonospora</taxon>
    </lineage>
</organism>
<keyword evidence="4 7" id="KW-0238">DNA-binding</keyword>
<feature type="domain" description="HTH gntR-type" evidence="6">
    <location>
        <begin position="22"/>
        <end position="90"/>
    </location>
</feature>
<dbReference type="PROSITE" id="PS50949">
    <property type="entry name" value="HTH_GNTR"/>
    <property type="match status" value="1"/>
</dbReference>
<dbReference type="Gene3D" id="1.10.10.10">
    <property type="entry name" value="Winged helix-like DNA-binding domain superfamily/Winged helix DNA-binding domain"/>
    <property type="match status" value="1"/>
</dbReference>
<evidence type="ECO:0000256" key="4">
    <source>
        <dbReference type="ARBA" id="ARBA00023125"/>
    </source>
</evidence>
<dbReference type="Proteomes" id="UP000199343">
    <property type="component" value="Unassembled WGS sequence"/>
</dbReference>
<dbReference type="InterPro" id="IPR015421">
    <property type="entry name" value="PyrdxlP-dep_Trfase_major"/>
</dbReference>
<dbReference type="GO" id="GO:0003700">
    <property type="term" value="F:DNA-binding transcription factor activity"/>
    <property type="evidence" value="ECO:0007669"/>
    <property type="project" value="InterPro"/>
</dbReference>
<dbReference type="SMART" id="SM00345">
    <property type="entry name" value="HTH_GNTR"/>
    <property type="match status" value="1"/>
</dbReference>
<evidence type="ECO:0000313" key="9">
    <source>
        <dbReference type="Proteomes" id="UP000199343"/>
    </source>
</evidence>
<name>A0A1C6U2K4_9ACTN</name>
<dbReference type="Pfam" id="PF00392">
    <property type="entry name" value="GntR"/>
    <property type="match status" value="1"/>
</dbReference>
<dbReference type="GO" id="GO:0030170">
    <property type="term" value="F:pyridoxal phosphate binding"/>
    <property type="evidence" value="ECO:0007669"/>
    <property type="project" value="InterPro"/>
</dbReference>
<dbReference type="InterPro" id="IPR015424">
    <property type="entry name" value="PyrdxlP-dep_Trfase"/>
</dbReference>
<comment type="similarity">
    <text evidence="1">In the C-terminal section; belongs to the class-I pyridoxal-phosphate-dependent aminotransferase family.</text>
</comment>
<reference evidence="8 10" key="2">
    <citation type="submission" date="2022-10" db="EMBL/GenBank/DDBJ databases">
        <title>The complete genomes of actinobacterial strains from the NBC collection.</title>
        <authorList>
            <person name="Joergensen T.S."/>
            <person name="Alvarez Arevalo M."/>
            <person name="Sterndorff E.B."/>
            <person name="Faurdal D."/>
            <person name="Vuksanovic O."/>
            <person name="Mourched A.-S."/>
            <person name="Charusanti P."/>
            <person name="Shaw S."/>
            <person name="Blin K."/>
            <person name="Weber T."/>
        </authorList>
    </citation>
    <scope>NUCLEOTIDE SEQUENCE [LARGE SCALE GENOMIC DNA]</scope>
    <source>
        <strain evidence="8 10">NBC 01809</strain>
    </source>
</reference>
<dbReference type="AlphaFoldDB" id="A0A1C6U2K4"/>
<dbReference type="GO" id="GO:0008483">
    <property type="term" value="F:transaminase activity"/>
    <property type="evidence" value="ECO:0007669"/>
    <property type="project" value="UniProtKB-KW"/>
</dbReference>
<dbReference type="InterPro" id="IPR051446">
    <property type="entry name" value="HTH_trans_reg/aminotransferase"/>
</dbReference>
<evidence type="ECO:0000313" key="10">
    <source>
        <dbReference type="Proteomes" id="UP001334804"/>
    </source>
</evidence>
<dbReference type="InterPro" id="IPR036388">
    <property type="entry name" value="WH-like_DNA-bd_sf"/>
</dbReference>
<dbReference type="InterPro" id="IPR015422">
    <property type="entry name" value="PyrdxlP-dep_Trfase_small"/>
</dbReference>
<dbReference type="InterPro" id="IPR004839">
    <property type="entry name" value="Aminotransferase_I/II_large"/>
</dbReference>
<dbReference type="Gene3D" id="3.40.640.10">
    <property type="entry name" value="Type I PLP-dependent aspartate aminotransferase-like (Major domain)"/>
    <property type="match status" value="1"/>
</dbReference>
<keyword evidence="5" id="KW-0804">Transcription</keyword>
<keyword evidence="7" id="KW-0808">Transferase</keyword>
<dbReference type="GO" id="GO:0003677">
    <property type="term" value="F:DNA binding"/>
    <property type="evidence" value="ECO:0007669"/>
    <property type="project" value="UniProtKB-KW"/>
</dbReference>
<accession>A0A1C6U2K4</accession>
<dbReference type="Proteomes" id="UP001334804">
    <property type="component" value="Chromosome"/>
</dbReference>
<dbReference type="STRING" id="47871.GA0070608_0353"/>
<keyword evidence="3" id="KW-0805">Transcription regulation</keyword>
<evidence type="ECO:0000256" key="5">
    <source>
        <dbReference type="ARBA" id="ARBA00023163"/>
    </source>
</evidence>